<organism evidence="1 2">
    <name type="scientific">Salegentibacter echinorum</name>
    <dbReference type="NCBI Taxonomy" id="1073325"/>
    <lineage>
        <taxon>Bacteria</taxon>
        <taxon>Pseudomonadati</taxon>
        <taxon>Bacteroidota</taxon>
        <taxon>Flavobacteriia</taxon>
        <taxon>Flavobacteriales</taxon>
        <taxon>Flavobacteriaceae</taxon>
        <taxon>Salegentibacter</taxon>
    </lineage>
</organism>
<name>A0A1M5EM48_SALEC</name>
<dbReference type="PROSITE" id="PS51257">
    <property type="entry name" value="PROKAR_LIPOPROTEIN"/>
    <property type="match status" value="1"/>
</dbReference>
<dbReference type="STRING" id="1073325.SAMN05444483_102428"/>
<evidence type="ECO:0000313" key="1">
    <source>
        <dbReference type="EMBL" id="SHF80190.1"/>
    </source>
</evidence>
<dbReference type="EMBL" id="FQVT01000002">
    <property type="protein sequence ID" value="SHF80190.1"/>
    <property type="molecule type" value="Genomic_DNA"/>
</dbReference>
<sequence>MKKLVFSFVVLLYSCGEKSASDEMSYSSLDSTTLSQPIPSTREEVNLLPEAREQALEWLAYIAAQNEIDKLKGASLGETIESARPLAQIMESLRNTVPDSLDSKAVHARLSVILTKAKTLEQLAYRRKLDAEKITRTASEIPTEFNNFKIQLNELFLKTLEEFEAELDRFEVERDSIPADSLFVD</sequence>
<dbReference type="Proteomes" id="UP000183945">
    <property type="component" value="Unassembled WGS sequence"/>
</dbReference>
<accession>A0A1M5EM48</accession>
<dbReference type="OrthoDB" id="1453598at2"/>
<reference evidence="2" key="1">
    <citation type="submission" date="2016-11" db="EMBL/GenBank/DDBJ databases">
        <authorList>
            <person name="Varghese N."/>
            <person name="Submissions S."/>
        </authorList>
    </citation>
    <scope>NUCLEOTIDE SEQUENCE [LARGE SCALE GENOMIC DNA]</scope>
    <source>
        <strain evidence="2">DSM 24579</strain>
    </source>
</reference>
<dbReference type="AlphaFoldDB" id="A0A1M5EM48"/>
<dbReference type="RefSeq" id="WP_072877653.1">
    <property type="nucleotide sequence ID" value="NZ_FQVT01000002.1"/>
</dbReference>
<protein>
    <submittedName>
        <fullName evidence="1">Uncharacterized protein</fullName>
    </submittedName>
</protein>
<proteinExistence type="predicted"/>
<gene>
    <name evidence="1" type="ORF">SAMN05444483_102428</name>
</gene>
<evidence type="ECO:0000313" key="2">
    <source>
        <dbReference type="Proteomes" id="UP000183945"/>
    </source>
</evidence>
<keyword evidence="2" id="KW-1185">Reference proteome</keyword>